<feature type="transmembrane region" description="Helical" evidence="2">
    <location>
        <begin position="114"/>
        <end position="135"/>
    </location>
</feature>
<gene>
    <name evidence="3" type="ORF">GCM10009811_14680</name>
</gene>
<protein>
    <submittedName>
        <fullName evidence="3">Uncharacterized protein</fullName>
    </submittedName>
</protein>
<evidence type="ECO:0000313" key="4">
    <source>
        <dbReference type="Proteomes" id="UP001499938"/>
    </source>
</evidence>
<feature type="region of interest" description="Disordered" evidence="1">
    <location>
        <begin position="25"/>
        <end position="75"/>
    </location>
</feature>
<dbReference type="Proteomes" id="UP001499938">
    <property type="component" value="Unassembled WGS sequence"/>
</dbReference>
<keyword evidence="2" id="KW-0812">Transmembrane</keyword>
<name>A0ABN2LJC7_9MICO</name>
<evidence type="ECO:0000313" key="3">
    <source>
        <dbReference type="EMBL" id="GAA1790762.1"/>
    </source>
</evidence>
<dbReference type="RefSeq" id="WP_344083039.1">
    <property type="nucleotide sequence ID" value="NZ_BAAAPO010000023.1"/>
</dbReference>
<accession>A0ABN2LJC7</accession>
<sequence>MPASDDAIRDDDDVDARFAEIVEQLRAEGPLEAADPTSDIPRTPPGPVIPAVNPPPVLRPITPPPPPPPALDVPVWRGATSDLDYEDLVAQVEAEDHYEPPPPRPLPPQEDLHFWGIIGGLVGGTVLMLWLVIFRPDVADWWTWLAILLIVGGFVLLVLRDSDDDDRGDGAVV</sequence>
<comment type="caution">
    <text evidence="3">The sequence shown here is derived from an EMBL/GenBank/DDBJ whole genome shotgun (WGS) entry which is preliminary data.</text>
</comment>
<reference evidence="3 4" key="1">
    <citation type="journal article" date="2019" name="Int. J. Syst. Evol. Microbiol.">
        <title>The Global Catalogue of Microorganisms (GCM) 10K type strain sequencing project: providing services to taxonomists for standard genome sequencing and annotation.</title>
        <authorList>
            <consortium name="The Broad Institute Genomics Platform"/>
            <consortium name="The Broad Institute Genome Sequencing Center for Infectious Disease"/>
            <person name="Wu L."/>
            <person name="Ma J."/>
        </authorList>
    </citation>
    <scope>NUCLEOTIDE SEQUENCE [LARGE SCALE GENOMIC DNA]</scope>
    <source>
        <strain evidence="3 4">JCM 15592</strain>
    </source>
</reference>
<evidence type="ECO:0000256" key="2">
    <source>
        <dbReference type="SAM" id="Phobius"/>
    </source>
</evidence>
<organism evidence="3 4">
    <name type="scientific">Nostocoides veronense</name>
    <dbReference type="NCBI Taxonomy" id="330836"/>
    <lineage>
        <taxon>Bacteria</taxon>
        <taxon>Bacillati</taxon>
        <taxon>Actinomycetota</taxon>
        <taxon>Actinomycetes</taxon>
        <taxon>Micrococcales</taxon>
        <taxon>Intrasporangiaceae</taxon>
        <taxon>Nostocoides</taxon>
    </lineage>
</organism>
<feature type="compositionally biased region" description="Pro residues" evidence="1">
    <location>
        <begin position="42"/>
        <end position="71"/>
    </location>
</feature>
<keyword evidence="2" id="KW-0472">Membrane</keyword>
<evidence type="ECO:0000256" key="1">
    <source>
        <dbReference type="SAM" id="MobiDB-lite"/>
    </source>
</evidence>
<dbReference type="EMBL" id="BAAAPO010000023">
    <property type="protein sequence ID" value="GAA1790762.1"/>
    <property type="molecule type" value="Genomic_DNA"/>
</dbReference>
<feature type="transmembrane region" description="Helical" evidence="2">
    <location>
        <begin position="141"/>
        <end position="159"/>
    </location>
</feature>
<proteinExistence type="predicted"/>
<keyword evidence="4" id="KW-1185">Reference proteome</keyword>
<keyword evidence="2" id="KW-1133">Transmembrane helix</keyword>